<organism evidence="4 5">
    <name type="scientific">Prunus yedoensis var. nudiflora</name>
    <dbReference type="NCBI Taxonomy" id="2094558"/>
    <lineage>
        <taxon>Eukaryota</taxon>
        <taxon>Viridiplantae</taxon>
        <taxon>Streptophyta</taxon>
        <taxon>Embryophyta</taxon>
        <taxon>Tracheophyta</taxon>
        <taxon>Spermatophyta</taxon>
        <taxon>Magnoliopsida</taxon>
        <taxon>eudicotyledons</taxon>
        <taxon>Gunneridae</taxon>
        <taxon>Pentapetalae</taxon>
        <taxon>rosids</taxon>
        <taxon>fabids</taxon>
        <taxon>Rosales</taxon>
        <taxon>Rosaceae</taxon>
        <taxon>Amygdaloideae</taxon>
        <taxon>Amygdaleae</taxon>
        <taxon>Prunus</taxon>
    </lineage>
</organism>
<dbReference type="SUPFAM" id="SSF51735">
    <property type="entry name" value="NAD(P)-binding Rossmann-fold domains"/>
    <property type="match status" value="1"/>
</dbReference>
<dbReference type="PANTHER" id="PTHR43490:SF98">
    <property type="entry name" value="OS02G0640600 PROTEIN"/>
    <property type="match status" value="1"/>
</dbReference>
<name>A0A314XQJ2_PRUYE</name>
<reference evidence="4 5" key="1">
    <citation type="submission" date="2018-02" db="EMBL/GenBank/DDBJ databases">
        <title>Draft genome of wild Prunus yedoensis var. nudiflora.</title>
        <authorList>
            <person name="Baek S."/>
            <person name="Kim J.-H."/>
            <person name="Choi K."/>
            <person name="Kim G.-B."/>
            <person name="Cho A."/>
            <person name="Jang H."/>
            <person name="Shin C.-H."/>
            <person name="Yu H.-J."/>
            <person name="Mun J.-H."/>
        </authorList>
    </citation>
    <scope>NUCLEOTIDE SEQUENCE [LARGE SCALE GENOMIC DNA]</scope>
    <source>
        <strain evidence="5">cv. Jeju island</strain>
        <tissue evidence="4">Leaf</tissue>
    </source>
</reference>
<dbReference type="AlphaFoldDB" id="A0A314XQJ2"/>
<evidence type="ECO:0000256" key="1">
    <source>
        <dbReference type="ARBA" id="ARBA00006484"/>
    </source>
</evidence>
<evidence type="ECO:0000313" key="5">
    <source>
        <dbReference type="Proteomes" id="UP000250321"/>
    </source>
</evidence>
<gene>
    <name evidence="4" type="ORF">Pyn_07287</name>
</gene>
<protein>
    <submittedName>
        <fullName evidence="4">Uncharacterized protein</fullName>
    </submittedName>
</protein>
<dbReference type="Pfam" id="PF13561">
    <property type="entry name" value="adh_short_C2"/>
    <property type="match status" value="1"/>
</dbReference>
<accession>A0A314XQJ2</accession>
<dbReference type="Gene3D" id="3.40.50.720">
    <property type="entry name" value="NAD(P)-binding Rossmann-like Domain"/>
    <property type="match status" value="1"/>
</dbReference>
<dbReference type="GO" id="GO:0016491">
    <property type="term" value="F:oxidoreductase activity"/>
    <property type="evidence" value="ECO:0007669"/>
    <property type="project" value="UniProtKB-KW"/>
</dbReference>
<dbReference type="GO" id="GO:0016020">
    <property type="term" value="C:membrane"/>
    <property type="evidence" value="ECO:0007669"/>
    <property type="project" value="TreeGrafter"/>
</dbReference>
<keyword evidence="5" id="KW-1185">Reference proteome</keyword>
<keyword evidence="2" id="KW-0521">NADP</keyword>
<dbReference type="Proteomes" id="UP000250321">
    <property type="component" value="Unassembled WGS sequence"/>
</dbReference>
<evidence type="ECO:0000256" key="2">
    <source>
        <dbReference type="ARBA" id="ARBA00022857"/>
    </source>
</evidence>
<evidence type="ECO:0000256" key="3">
    <source>
        <dbReference type="ARBA" id="ARBA00023002"/>
    </source>
</evidence>
<dbReference type="OrthoDB" id="7289984at2759"/>
<sequence>MRRRLDVTDPSSIASLADFVTTQFGKLDILVNNAGVNGTIMDPEALRAAAAAGIGKDVIDLIVLTNKGEIFLSSELV</sequence>
<dbReference type="STRING" id="2094558.A0A314XQJ2"/>
<dbReference type="PANTHER" id="PTHR43490">
    <property type="entry name" value="(+)-NEOMENTHOL DEHYDROGENASE"/>
    <property type="match status" value="1"/>
</dbReference>
<proteinExistence type="inferred from homology"/>
<comment type="caution">
    <text evidence="4">The sequence shown here is derived from an EMBL/GenBank/DDBJ whole genome shotgun (WGS) entry which is preliminary data.</text>
</comment>
<dbReference type="InterPro" id="IPR002347">
    <property type="entry name" value="SDR_fam"/>
</dbReference>
<dbReference type="EMBL" id="PJQY01002417">
    <property type="protein sequence ID" value="PQP93890.1"/>
    <property type="molecule type" value="Genomic_DNA"/>
</dbReference>
<evidence type="ECO:0000313" key="4">
    <source>
        <dbReference type="EMBL" id="PQP93890.1"/>
    </source>
</evidence>
<keyword evidence="3" id="KW-0560">Oxidoreductase</keyword>
<dbReference type="InterPro" id="IPR036291">
    <property type="entry name" value="NAD(P)-bd_dom_sf"/>
</dbReference>
<comment type="similarity">
    <text evidence="1">Belongs to the short-chain dehydrogenases/reductases (SDR) family.</text>
</comment>